<evidence type="ECO:0000313" key="2">
    <source>
        <dbReference type="EMBL" id="CAG4882939.1"/>
    </source>
</evidence>
<feature type="region of interest" description="Disordered" evidence="1">
    <location>
        <begin position="35"/>
        <end position="67"/>
    </location>
</feature>
<dbReference type="EMBL" id="CAJQUM010000001">
    <property type="protein sequence ID" value="CAG4882939.1"/>
    <property type="molecule type" value="Genomic_DNA"/>
</dbReference>
<reference evidence="2" key="1">
    <citation type="submission" date="2021-04" db="EMBL/GenBank/DDBJ databases">
        <authorList>
            <person name="Hornung B."/>
        </authorList>
    </citation>
    <scope>NUCLEOTIDE SEQUENCE</scope>
    <source>
        <strain evidence="2">G5G6</strain>
    </source>
</reference>
<sequence>MKPLSKLPRRWWLALPTLLATVALSWLLNRPPPSVEAVHPQASSAMPSAAQTRTAAPRAPDGPSQGAAVIQEPVAPAEQVADVFAVRTWEPPPPPVDTTPQPPPPLPFKFLGRIAVPGKGIAFMLAQGERVLVVSVGDSIGSDYRVEKYEKGQLLFRYRPMNISQTLVVGDHS</sequence>
<feature type="compositionally biased region" description="Low complexity" evidence="1">
    <location>
        <begin position="40"/>
        <end position="59"/>
    </location>
</feature>
<accession>A0A916NH50</accession>
<keyword evidence="3" id="KW-1185">Reference proteome</keyword>
<evidence type="ECO:0000256" key="1">
    <source>
        <dbReference type="SAM" id="MobiDB-lite"/>
    </source>
</evidence>
<organism evidence="2 3">
    <name type="scientific">Georgfuchsia toluolica</name>
    <dbReference type="NCBI Taxonomy" id="424218"/>
    <lineage>
        <taxon>Bacteria</taxon>
        <taxon>Pseudomonadati</taxon>
        <taxon>Pseudomonadota</taxon>
        <taxon>Betaproteobacteria</taxon>
        <taxon>Nitrosomonadales</taxon>
        <taxon>Sterolibacteriaceae</taxon>
        <taxon>Georgfuchsia</taxon>
    </lineage>
</organism>
<proteinExistence type="predicted"/>
<dbReference type="RefSeq" id="WP_220634955.1">
    <property type="nucleotide sequence ID" value="NZ_CAJQUM010000001.1"/>
</dbReference>
<comment type="caution">
    <text evidence="2">The sequence shown here is derived from an EMBL/GenBank/DDBJ whole genome shotgun (WGS) entry which is preliminary data.</text>
</comment>
<dbReference type="AlphaFoldDB" id="A0A916NH50"/>
<dbReference type="Proteomes" id="UP000742786">
    <property type="component" value="Unassembled WGS sequence"/>
</dbReference>
<gene>
    <name evidence="2" type="ORF">GTOL_10821</name>
</gene>
<evidence type="ECO:0008006" key="4">
    <source>
        <dbReference type="Google" id="ProtNLM"/>
    </source>
</evidence>
<protein>
    <recommendedName>
        <fullName evidence="4">Secretion system X translation initiation factor</fullName>
    </recommendedName>
</protein>
<evidence type="ECO:0000313" key="3">
    <source>
        <dbReference type="Proteomes" id="UP000742786"/>
    </source>
</evidence>
<name>A0A916NH50_9PROT</name>